<evidence type="ECO:0000313" key="2">
    <source>
        <dbReference type="EMBL" id="MCT7969841.1"/>
    </source>
</evidence>
<keyword evidence="3" id="KW-1185">Reference proteome</keyword>
<protein>
    <submittedName>
        <fullName evidence="2">Uncharacterized protein</fullName>
    </submittedName>
</protein>
<name>A0ABT2N122_9CYAN</name>
<feature type="region of interest" description="Disordered" evidence="1">
    <location>
        <begin position="15"/>
        <end position="35"/>
    </location>
</feature>
<dbReference type="RefSeq" id="WP_368009286.1">
    <property type="nucleotide sequence ID" value="NZ_JAMXFF010000061.1"/>
</dbReference>
<organism evidence="2 3">
    <name type="scientific">Laspinema palackyanum D2a</name>
    <dbReference type="NCBI Taxonomy" id="2953684"/>
    <lineage>
        <taxon>Bacteria</taxon>
        <taxon>Bacillati</taxon>
        <taxon>Cyanobacteriota</taxon>
        <taxon>Cyanophyceae</taxon>
        <taxon>Oscillatoriophycideae</taxon>
        <taxon>Oscillatoriales</taxon>
        <taxon>Laspinemataceae</taxon>
        <taxon>Laspinema</taxon>
        <taxon>Laspinema palackyanum</taxon>
    </lineage>
</organism>
<dbReference type="EMBL" id="JAMXFF010000061">
    <property type="protein sequence ID" value="MCT7969841.1"/>
    <property type="molecule type" value="Genomic_DNA"/>
</dbReference>
<evidence type="ECO:0000256" key="1">
    <source>
        <dbReference type="SAM" id="MobiDB-lite"/>
    </source>
</evidence>
<dbReference type="Proteomes" id="UP001525890">
    <property type="component" value="Unassembled WGS sequence"/>
</dbReference>
<accession>A0ABT2N122</accession>
<reference evidence="2 3" key="1">
    <citation type="journal article" date="2022" name="Front. Microbiol.">
        <title>High genomic differentiation and limited gene flow indicate recent cryptic speciation within the genus Laspinema (cyanobacteria).</title>
        <authorList>
            <person name="Stanojkovic A."/>
            <person name="Skoupy S."/>
            <person name="Skaloud P."/>
            <person name="Dvorak P."/>
        </authorList>
    </citation>
    <scope>NUCLEOTIDE SEQUENCE [LARGE SCALE GENOMIC DNA]</scope>
    <source>
        <strain evidence="2 3">D2a</strain>
    </source>
</reference>
<proteinExistence type="predicted"/>
<comment type="caution">
    <text evidence="2">The sequence shown here is derived from an EMBL/GenBank/DDBJ whole genome shotgun (WGS) entry which is preliminary data.</text>
</comment>
<evidence type="ECO:0000313" key="3">
    <source>
        <dbReference type="Proteomes" id="UP001525890"/>
    </source>
</evidence>
<sequence length="82" mass="8972">MNFIISTERMSGLGRWGGWGGGGDGEDGEDGGDRGNVRSNDFSRCFRVMALAITRPIEGSTACWVGNWSDRLISRRYLANAK</sequence>
<gene>
    <name evidence="2" type="ORF">NG799_26350</name>
</gene>